<dbReference type="PANTHER" id="PTHR37984">
    <property type="entry name" value="PROTEIN CBG26694"/>
    <property type="match status" value="1"/>
</dbReference>
<sequence length="405" mass="46240">MSASFLKNSLSKPFTMARQRATHHRGIAALGNVHRRNPVIFSSSRVHCSKSKPHKTKSNKKQEGCVSDDDSCPVCPSSQHNRGQFNANRDNNHVIETSKDSKNKETTTNGINPKTRSLCQTPFQELSPTRSYTQDVEAAETEFDSFSLQIGSKEILSSKYDQVSTEEVAQQQRHLPQRQRTDLVAILRQFTTLFSGKLGCYPHQKVHLELSDNAKPFRCREYPVPQAHRRVFKEELDRLVEIGMEECGGRYPYFTKLDISMQYYTFELDDESKELCTIATPFGHYRYNCLPIGIKQSPDIAQQIMEDLLRDCPDVEVYIDDIGIFSNSWEEHKWAVQNTDWLGYWLTPTGLQPWKKKIDALLALKRPTSIAELPSFIGAVTFYCDMFPRRSHLLAPLTAQAANAP</sequence>
<evidence type="ECO:0000313" key="3">
    <source>
        <dbReference type="EMBL" id="KAG7339270.1"/>
    </source>
</evidence>
<dbReference type="CDD" id="cd01647">
    <property type="entry name" value="RT_LTR"/>
    <property type="match status" value="1"/>
</dbReference>
<feature type="compositionally biased region" description="Basic and acidic residues" evidence="1">
    <location>
        <begin position="95"/>
        <end position="105"/>
    </location>
</feature>
<dbReference type="EMBL" id="JAGRRH010000015">
    <property type="protein sequence ID" value="KAG7357461.1"/>
    <property type="molecule type" value="Genomic_DNA"/>
</dbReference>
<dbReference type="AlphaFoldDB" id="A0A9K3PS70"/>
<keyword evidence="4" id="KW-0695">RNA-directed DNA polymerase</keyword>
<feature type="domain" description="Reverse transcriptase" evidence="2">
    <location>
        <begin position="249"/>
        <end position="338"/>
    </location>
</feature>
<dbReference type="InterPro" id="IPR000477">
    <property type="entry name" value="RT_dom"/>
</dbReference>
<comment type="caution">
    <text evidence="4">The sequence shown here is derived from an EMBL/GenBank/DDBJ whole genome shotgun (WGS) entry which is preliminary data.</text>
</comment>
<gene>
    <name evidence="4" type="ORF">IV203_002149</name>
    <name evidence="3" type="ORF">IV203_002476</name>
</gene>
<dbReference type="OrthoDB" id="115435at2759"/>
<evidence type="ECO:0000313" key="4">
    <source>
        <dbReference type="EMBL" id="KAG7357461.1"/>
    </source>
</evidence>
<dbReference type="InterPro" id="IPR050951">
    <property type="entry name" value="Retrovirus_Pol_polyprotein"/>
</dbReference>
<evidence type="ECO:0000313" key="5">
    <source>
        <dbReference type="Proteomes" id="UP000693970"/>
    </source>
</evidence>
<reference evidence="4" key="1">
    <citation type="journal article" date="2021" name="Sci. Rep.">
        <title>Diploid genomic architecture of Nitzschia inconspicua, an elite biomass production diatom.</title>
        <authorList>
            <person name="Oliver A."/>
            <person name="Podell S."/>
            <person name="Pinowska A."/>
            <person name="Traller J.C."/>
            <person name="Smith S.R."/>
            <person name="McClure R."/>
            <person name="Beliaev A."/>
            <person name="Bohutskyi P."/>
            <person name="Hill E.A."/>
            <person name="Rabines A."/>
            <person name="Zheng H."/>
            <person name="Allen L.Z."/>
            <person name="Kuo A."/>
            <person name="Grigoriev I.V."/>
            <person name="Allen A.E."/>
            <person name="Hazlebeck D."/>
            <person name="Allen E.E."/>
        </authorList>
    </citation>
    <scope>NUCLEOTIDE SEQUENCE</scope>
    <source>
        <strain evidence="4">Hildebrandi</strain>
    </source>
</reference>
<organism evidence="4 5">
    <name type="scientific">Nitzschia inconspicua</name>
    <dbReference type="NCBI Taxonomy" id="303405"/>
    <lineage>
        <taxon>Eukaryota</taxon>
        <taxon>Sar</taxon>
        <taxon>Stramenopiles</taxon>
        <taxon>Ochrophyta</taxon>
        <taxon>Bacillariophyta</taxon>
        <taxon>Bacillariophyceae</taxon>
        <taxon>Bacillariophycidae</taxon>
        <taxon>Bacillariales</taxon>
        <taxon>Bacillariaceae</taxon>
        <taxon>Nitzschia</taxon>
    </lineage>
</organism>
<proteinExistence type="predicted"/>
<accession>A0A9K3PS70</accession>
<dbReference type="EMBL" id="JAGRRH010000038">
    <property type="protein sequence ID" value="KAG7339270.1"/>
    <property type="molecule type" value="Genomic_DNA"/>
</dbReference>
<dbReference type="GO" id="GO:0003964">
    <property type="term" value="F:RNA-directed DNA polymerase activity"/>
    <property type="evidence" value="ECO:0007669"/>
    <property type="project" value="UniProtKB-KW"/>
</dbReference>
<feature type="region of interest" description="Disordered" evidence="1">
    <location>
        <begin position="95"/>
        <end position="116"/>
    </location>
</feature>
<feature type="region of interest" description="Disordered" evidence="1">
    <location>
        <begin position="44"/>
        <end position="66"/>
    </location>
</feature>
<evidence type="ECO:0000256" key="1">
    <source>
        <dbReference type="SAM" id="MobiDB-lite"/>
    </source>
</evidence>
<reference evidence="4" key="2">
    <citation type="submission" date="2021-04" db="EMBL/GenBank/DDBJ databases">
        <authorList>
            <person name="Podell S."/>
        </authorList>
    </citation>
    <scope>NUCLEOTIDE SEQUENCE</scope>
    <source>
        <strain evidence="4">Hildebrandi</strain>
    </source>
</reference>
<dbReference type="Pfam" id="PF00078">
    <property type="entry name" value="RVT_1"/>
    <property type="match status" value="1"/>
</dbReference>
<dbReference type="PANTHER" id="PTHR37984:SF9">
    <property type="entry name" value="INTEGRASE CATALYTIC DOMAIN-CONTAINING PROTEIN"/>
    <property type="match status" value="1"/>
</dbReference>
<feature type="compositionally biased region" description="Polar residues" evidence="1">
    <location>
        <begin position="106"/>
        <end position="116"/>
    </location>
</feature>
<dbReference type="Proteomes" id="UP000693970">
    <property type="component" value="Unassembled WGS sequence"/>
</dbReference>
<keyword evidence="4" id="KW-0548">Nucleotidyltransferase</keyword>
<protein>
    <submittedName>
        <fullName evidence="4">Reverse transcriptase RNA-dependent DNA polymerase</fullName>
    </submittedName>
</protein>
<name>A0A9K3PS70_9STRA</name>
<feature type="compositionally biased region" description="Basic residues" evidence="1">
    <location>
        <begin position="47"/>
        <end position="59"/>
    </location>
</feature>
<keyword evidence="4" id="KW-0808">Transferase</keyword>
<keyword evidence="5" id="KW-1185">Reference proteome</keyword>
<evidence type="ECO:0000259" key="2">
    <source>
        <dbReference type="Pfam" id="PF00078"/>
    </source>
</evidence>